<reference evidence="2" key="2">
    <citation type="journal article" date="2024" name="Plant">
        <title>Genomic evolution and insights into agronomic trait innovations of Sesamum species.</title>
        <authorList>
            <person name="Miao H."/>
            <person name="Wang L."/>
            <person name="Qu L."/>
            <person name="Liu H."/>
            <person name="Sun Y."/>
            <person name="Le M."/>
            <person name="Wang Q."/>
            <person name="Wei S."/>
            <person name="Zheng Y."/>
            <person name="Lin W."/>
            <person name="Duan Y."/>
            <person name="Cao H."/>
            <person name="Xiong S."/>
            <person name="Wang X."/>
            <person name="Wei L."/>
            <person name="Li C."/>
            <person name="Ma Q."/>
            <person name="Ju M."/>
            <person name="Zhao R."/>
            <person name="Li G."/>
            <person name="Mu C."/>
            <person name="Tian Q."/>
            <person name="Mei H."/>
            <person name="Zhang T."/>
            <person name="Gao T."/>
            <person name="Zhang H."/>
        </authorList>
    </citation>
    <scope>NUCLEOTIDE SEQUENCE</scope>
    <source>
        <strain evidence="2">KEN1</strain>
    </source>
</reference>
<feature type="region of interest" description="Disordered" evidence="1">
    <location>
        <begin position="134"/>
        <end position="158"/>
    </location>
</feature>
<sequence>MAMRIQRAEVKRSTLTRRKLLLVFVSILLDLHKVWKKSAKIITKIHQSEFFVQGFLLHEWVQLGRYLRGRIMILPFMPPETIYPHYQREADQGGGSCPAKRLAREYKATKEKLEQEQRLEKGCGKVIWNYPHTTEGGDPVDESRRGVPRSSKLQSMLV</sequence>
<proteinExistence type="predicted"/>
<reference evidence="2" key="1">
    <citation type="submission" date="2020-06" db="EMBL/GenBank/DDBJ databases">
        <authorList>
            <person name="Li T."/>
            <person name="Hu X."/>
            <person name="Zhang T."/>
            <person name="Song X."/>
            <person name="Zhang H."/>
            <person name="Dai N."/>
            <person name="Sheng W."/>
            <person name="Hou X."/>
            <person name="Wei L."/>
        </authorList>
    </citation>
    <scope>NUCLEOTIDE SEQUENCE</scope>
    <source>
        <strain evidence="2">KEN1</strain>
        <tissue evidence="2">Leaf</tissue>
    </source>
</reference>
<accession>A0AAW2WQ30</accession>
<name>A0AAW2WQ30_9LAMI</name>
<evidence type="ECO:0000313" key="2">
    <source>
        <dbReference type="EMBL" id="KAL0443638.1"/>
    </source>
</evidence>
<gene>
    <name evidence="2" type="ORF">Slati_2086500</name>
</gene>
<organism evidence="2">
    <name type="scientific">Sesamum latifolium</name>
    <dbReference type="NCBI Taxonomy" id="2727402"/>
    <lineage>
        <taxon>Eukaryota</taxon>
        <taxon>Viridiplantae</taxon>
        <taxon>Streptophyta</taxon>
        <taxon>Embryophyta</taxon>
        <taxon>Tracheophyta</taxon>
        <taxon>Spermatophyta</taxon>
        <taxon>Magnoliopsida</taxon>
        <taxon>eudicotyledons</taxon>
        <taxon>Gunneridae</taxon>
        <taxon>Pentapetalae</taxon>
        <taxon>asterids</taxon>
        <taxon>lamiids</taxon>
        <taxon>Lamiales</taxon>
        <taxon>Pedaliaceae</taxon>
        <taxon>Sesamum</taxon>
    </lineage>
</organism>
<dbReference type="EMBL" id="JACGWN010000007">
    <property type="protein sequence ID" value="KAL0443638.1"/>
    <property type="molecule type" value="Genomic_DNA"/>
</dbReference>
<protein>
    <submittedName>
        <fullName evidence="2">Uncharacterized protein</fullName>
    </submittedName>
</protein>
<comment type="caution">
    <text evidence="2">The sequence shown here is derived from an EMBL/GenBank/DDBJ whole genome shotgun (WGS) entry which is preliminary data.</text>
</comment>
<evidence type="ECO:0000256" key="1">
    <source>
        <dbReference type="SAM" id="MobiDB-lite"/>
    </source>
</evidence>
<dbReference type="AlphaFoldDB" id="A0AAW2WQ30"/>